<dbReference type="Proteomes" id="UP000596427">
    <property type="component" value="Chromosome"/>
</dbReference>
<dbReference type="KEGG" id="xdi:EZH22_10725"/>
<dbReference type="EMBL" id="CP063362">
    <property type="protein sequence ID" value="QRG08708.1"/>
    <property type="molecule type" value="Genomic_DNA"/>
</dbReference>
<evidence type="ECO:0000313" key="1">
    <source>
        <dbReference type="EMBL" id="QRG08708.1"/>
    </source>
</evidence>
<dbReference type="RefSeq" id="WP_203195621.1">
    <property type="nucleotide sequence ID" value="NZ_CP063362.1"/>
</dbReference>
<accession>A0A974SLM7</accession>
<organism evidence="1 2">
    <name type="scientific">Xanthobacter dioxanivorans</name>
    <dbReference type="NCBI Taxonomy" id="2528964"/>
    <lineage>
        <taxon>Bacteria</taxon>
        <taxon>Pseudomonadati</taxon>
        <taxon>Pseudomonadota</taxon>
        <taxon>Alphaproteobacteria</taxon>
        <taxon>Hyphomicrobiales</taxon>
        <taxon>Xanthobacteraceae</taxon>
        <taxon>Xanthobacter</taxon>
    </lineage>
</organism>
<dbReference type="AlphaFoldDB" id="A0A974SLM7"/>
<keyword evidence="2" id="KW-1185">Reference proteome</keyword>
<evidence type="ECO:0000313" key="2">
    <source>
        <dbReference type="Proteomes" id="UP000596427"/>
    </source>
</evidence>
<gene>
    <name evidence="1" type="ORF">EZH22_10725</name>
</gene>
<proteinExistence type="predicted"/>
<name>A0A974SLM7_9HYPH</name>
<sequence>MASLRGALDADARAKAQERAIETAKARIEEARRSGASLYLTNIDAPDMMSVVRHAPDILDRWLEGSEEITADFKRRVRLAETAFLALCEALLNHDAARGAALWRSLRVAVSTRYIGAAGIDELLHMVFRVPDSEPLLLLRQELISLPLCHTDRHLFDVVTAALCNGQATWVSAVAAEDSASPLIWRQRRGVLLHGLSATDALPIVEAWPDGQIPSDTADLRRKSARLRWREACARHWWRAYLAAQDPATAYAAWVLFLRSADARASAWMNDDMDTQNDRDEFSELKRAHVQLNWQNLKRAMEKRLEKRDKKFLDHDIVEGVGPWGKVSGS</sequence>
<reference evidence="1 2" key="1">
    <citation type="submission" date="2020-10" db="EMBL/GenBank/DDBJ databases">
        <title>Degradation of 1,4-Dioxane by Xanthobacter sp. YN2, via a Novel Group-2 Soluble Di-Iron Monooxygenase.</title>
        <authorList>
            <person name="Ma F."/>
            <person name="Wang Y."/>
            <person name="Yang J."/>
            <person name="Guo H."/>
            <person name="Su D."/>
            <person name="Yu L."/>
        </authorList>
    </citation>
    <scope>NUCLEOTIDE SEQUENCE [LARGE SCALE GENOMIC DNA]</scope>
    <source>
        <strain evidence="1 2">YN2</strain>
    </source>
</reference>
<protein>
    <submittedName>
        <fullName evidence="1">Uncharacterized protein</fullName>
    </submittedName>
</protein>